<evidence type="ECO:0000256" key="2">
    <source>
        <dbReference type="SAM" id="SignalP"/>
    </source>
</evidence>
<feature type="region of interest" description="Disordered" evidence="1">
    <location>
        <begin position="33"/>
        <end position="99"/>
    </location>
</feature>
<feature type="chain" id="PRO_5026752751" description="DUF6531 domain-containing protein" evidence="2">
    <location>
        <begin position="22"/>
        <end position="142"/>
    </location>
</feature>
<feature type="signal peptide" evidence="2">
    <location>
        <begin position="1"/>
        <end position="21"/>
    </location>
</feature>
<proteinExistence type="predicted"/>
<evidence type="ECO:0000259" key="3">
    <source>
        <dbReference type="Pfam" id="PF20148"/>
    </source>
</evidence>
<accession>A0A6L6Q627</accession>
<dbReference type="Pfam" id="PF20148">
    <property type="entry name" value="DUF6531"/>
    <property type="match status" value="1"/>
</dbReference>
<sequence length="142" mass="14549">MKSFYSMAALAALLSVTAVRAWGEEQVLNPASPVTQELVGKRPLPEAHSPSSAFSFPPFRPEASRGGSGPAKGQVAAAPTSGNTDTSCGSATKASPVTSHPVVIATGEKLLPEVDFQAGGTYGLGLNRNYRSMNASGTLFGP</sequence>
<feature type="domain" description="DUF6531" evidence="3">
    <location>
        <begin position="100"/>
        <end position="142"/>
    </location>
</feature>
<name>A0A6L6Q627_9BURK</name>
<dbReference type="InterPro" id="IPR045351">
    <property type="entry name" value="DUF6531"/>
</dbReference>
<evidence type="ECO:0000313" key="5">
    <source>
        <dbReference type="Proteomes" id="UP000484015"/>
    </source>
</evidence>
<evidence type="ECO:0000256" key="1">
    <source>
        <dbReference type="SAM" id="MobiDB-lite"/>
    </source>
</evidence>
<evidence type="ECO:0000313" key="4">
    <source>
        <dbReference type="EMBL" id="MTW04919.1"/>
    </source>
</evidence>
<dbReference type="Proteomes" id="UP000484015">
    <property type="component" value="Unassembled WGS sequence"/>
</dbReference>
<keyword evidence="2" id="KW-0732">Signal</keyword>
<organism evidence="4 5">
    <name type="scientific">Pseudoduganella ginsengisoli</name>
    <dbReference type="NCBI Taxonomy" id="1462440"/>
    <lineage>
        <taxon>Bacteria</taxon>
        <taxon>Pseudomonadati</taxon>
        <taxon>Pseudomonadota</taxon>
        <taxon>Betaproteobacteria</taxon>
        <taxon>Burkholderiales</taxon>
        <taxon>Oxalobacteraceae</taxon>
        <taxon>Telluria group</taxon>
        <taxon>Pseudoduganella</taxon>
    </lineage>
</organism>
<feature type="compositionally biased region" description="Low complexity" evidence="1">
    <location>
        <begin position="46"/>
        <end position="57"/>
    </location>
</feature>
<feature type="compositionally biased region" description="Polar residues" evidence="1">
    <location>
        <begin position="80"/>
        <end position="98"/>
    </location>
</feature>
<dbReference type="OrthoDB" id="9992262at2"/>
<gene>
    <name evidence="4" type="ORF">GM668_22850</name>
</gene>
<dbReference type="EMBL" id="WNLA01000019">
    <property type="protein sequence ID" value="MTW04919.1"/>
    <property type="molecule type" value="Genomic_DNA"/>
</dbReference>
<reference evidence="4 5" key="1">
    <citation type="submission" date="2019-11" db="EMBL/GenBank/DDBJ databases">
        <title>Type strains purchased from KCTC, JCM and DSMZ.</title>
        <authorList>
            <person name="Lu H."/>
        </authorList>
    </citation>
    <scope>NUCLEOTIDE SEQUENCE [LARGE SCALE GENOMIC DNA]</scope>
    <source>
        <strain evidence="4 5">KCTC 42409</strain>
    </source>
</reference>
<keyword evidence="5" id="KW-1185">Reference proteome</keyword>
<dbReference type="AlphaFoldDB" id="A0A6L6Q627"/>
<dbReference type="RefSeq" id="WP_155441277.1">
    <property type="nucleotide sequence ID" value="NZ_WNLA01000019.1"/>
</dbReference>
<comment type="caution">
    <text evidence="4">The sequence shown here is derived from an EMBL/GenBank/DDBJ whole genome shotgun (WGS) entry which is preliminary data.</text>
</comment>
<protein>
    <recommendedName>
        <fullName evidence="3">DUF6531 domain-containing protein</fullName>
    </recommendedName>
</protein>